<keyword evidence="1" id="KW-0812">Transmembrane</keyword>
<dbReference type="InterPro" id="IPR036465">
    <property type="entry name" value="vWFA_dom_sf"/>
</dbReference>
<proteinExistence type="predicted"/>
<dbReference type="PROSITE" id="PS50234">
    <property type="entry name" value="VWFA"/>
    <property type="match status" value="1"/>
</dbReference>
<sequence length="419" mass="47506">MKSIKKQQGVAGIIYIMMFPAMMMILAFTMQLSQQFLAHARLSEASEVASLALIASPKEDDENNVSYARKLVDRYVVDNIDDIKVTVKNKRCEYKDGCVQSSGEAAPFTDFTVAATAKHKSWISYENISLKPEFTVNGSSVTRKFLPQPVDVYFIVDMSASMRATWQNGKSQIDEVKNVITRVVNDLKDFDTEVKSRVALLGYHNFNIKQGGRSLEAYDYALYNTPQQTVSNMFFPPKRVNPSDSGLFSHRDIDLTQNYSSFLQIMNDRNFYPPRSACTESWQGIIAAAQAADKATDINPEQVFIILSDGADCPWQRQDRWGRLRTTEYYLKKLVDGGLCKNLKQRIRQKPNRFQSSTPTENEKTKVTMGVIGVNYQVNPNDGFGDCVGRENIYHATQGEDVYKYILNLINEETGRLKD</sequence>
<organism evidence="3 4">
    <name type="scientific">Vibrio mimicus</name>
    <dbReference type="NCBI Taxonomy" id="674"/>
    <lineage>
        <taxon>Bacteria</taxon>
        <taxon>Pseudomonadati</taxon>
        <taxon>Pseudomonadota</taxon>
        <taxon>Gammaproteobacteria</taxon>
        <taxon>Vibrionales</taxon>
        <taxon>Vibrionaceae</taxon>
        <taxon>Vibrio</taxon>
    </lineage>
</organism>
<dbReference type="SUPFAM" id="SSF53300">
    <property type="entry name" value="vWA-like"/>
    <property type="match status" value="1"/>
</dbReference>
<protein>
    <submittedName>
        <fullName evidence="3">Pilus assembly protein TadG</fullName>
    </submittedName>
</protein>
<keyword evidence="1" id="KW-1133">Transmembrane helix</keyword>
<dbReference type="Proteomes" id="UP000053748">
    <property type="component" value="Unassembled WGS sequence"/>
</dbReference>
<evidence type="ECO:0000313" key="4">
    <source>
        <dbReference type="Proteomes" id="UP000053748"/>
    </source>
</evidence>
<keyword evidence="4" id="KW-1185">Reference proteome</keyword>
<dbReference type="RefSeq" id="WP_005512196.1">
    <property type="nucleotide sequence ID" value="NZ_CAWMSS010000002.1"/>
</dbReference>
<comment type="caution">
    <text evidence="3">The sequence shown here is derived from an EMBL/GenBank/DDBJ whole genome shotgun (WGS) entry which is preliminary data.</text>
</comment>
<evidence type="ECO:0000256" key="1">
    <source>
        <dbReference type="SAM" id="Phobius"/>
    </source>
</evidence>
<feature type="domain" description="VWFA" evidence="2">
    <location>
        <begin position="151"/>
        <end position="419"/>
    </location>
</feature>
<accession>A0A2J9VK75</accession>
<dbReference type="EMBL" id="LOSJ02000001">
    <property type="protein sequence ID" value="PNM64179.1"/>
    <property type="molecule type" value="Genomic_DNA"/>
</dbReference>
<keyword evidence="1" id="KW-0472">Membrane</keyword>
<dbReference type="AlphaFoldDB" id="A0A2J9VK75"/>
<dbReference type="STRING" id="674.VM_16675"/>
<name>A0A2J9VK75_VIBMI</name>
<dbReference type="Gene3D" id="3.40.50.410">
    <property type="entry name" value="von Willebrand factor, type A domain"/>
    <property type="match status" value="1"/>
</dbReference>
<feature type="transmembrane region" description="Helical" evidence="1">
    <location>
        <begin position="12"/>
        <end position="32"/>
    </location>
</feature>
<gene>
    <name evidence="3" type="ORF">AL544_004495</name>
</gene>
<evidence type="ECO:0000313" key="3">
    <source>
        <dbReference type="EMBL" id="PNM64179.1"/>
    </source>
</evidence>
<evidence type="ECO:0000259" key="2">
    <source>
        <dbReference type="PROSITE" id="PS50234"/>
    </source>
</evidence>
<reference evidence="3" key="1">
    <citation type="submission" date="2017-12" db="EMBL/GenBank/DDBJ databases">
        <title>FDA dAtabase for Regulatory Grade micrObial Sequences (FDA-ARGOS): Supporting development and validation of Infectious Disease Dx tests.</title>
        <authorList>
            <person name="Hoffmann M."/>
            <person name="Allard M."/>
            <person name="Evans P."/>
            <person name="Brown E."/>
            <person name="Tallon L.J."/>
            <person name="Sadzewicz L."/>
            <person name="Sengamalay N."/>
            <person name="Ott S."/>
            <person name="Godinez A."/>
            <person name="Nagaraj S."/>
            <person name="Vavikolanu K."/>
            <person name="Aluvathingal J."/>
            <person name="Nadendla S."/>
            <person name="Hobson J."/>
            <person name="Sichtig H."/>
        </authorList>
    </citation>
    <scope>NUCLEOTIDE SEQUENCE [LARGE SCALE GENOMIC DNA]</scope>
    <source>
        <strain evidence="3">FDAARGOS_113</strain>
    </source>
</reference>
<dbReference type="InterPro" id="IPR002035">
    <property type="entry name" value="VWF_A"/>
</dbReference>
<dbReference type="OrthoDB" id="5670502at2"/>